<evidence type="ECO:0000256" key="9">
    <source>
        <dbReference type="SAM" id="Phobius"/>
    </source>
</evidence>
<feature type="transmembrane region" description="Helical" evidence="9">
    <location>
        <begin position="374"/>
        <end position="392"/>
    </location>
</feature>
<evidence type="ECO:0000256" key="4">
    <source>
        <dbReference type="ARBA" id="ARBA00022679"/>
    </source>
</evidence>
<keyword evidence="5 9" id="KW-0812">Transmembrane</keyword>
<dbReference type="GO" id="GO:0005886">
    <property type="term" value="C:plasma membrane"/>
    <property type="evidence" value="ECO:0007669"/>
    <property type="project" value="UniProtKB-SubCell"/>
</dbReference>
<dbReference type="AlphaFoldDB" id="H6SNU0"/>
<protein>
    <recommendedName>
        <fullName evidence="10">Glycosyltransferase RgtA/B/C/D-like domain-containing protein</fullName>
    </recommendedName>
</protein>
<evidence type="ECO:0000313" key="11">
    <source>
        <dbReference type="EMBL" id="CCG07012.1"/>
    </source>
</evidence>
<organism evidence="11 12">
    <name type="scientific">Pararhodospirillum photometricum DSM 122</name>
    <dbReference type="NCBI Taxonomy" id="1150469"/>
    <lineage>
        <taxon>Bacteria</taxon>
        <taxon>Pseudomonadati</taxon>
        <taxon>Pseudomonadota</taxon>
        <taxon>Alphaproteobacteria</taxon>
        <taxon>Rhodospirillales</taxon>
        <taxon>Rhodospirillaceae</taxon>
        <taxon>Pararhodospirillum</taxon>
    </lineage>
</organism>
<name>H6SNU0_PARPM</name>
<keyword evidence="2" id="KW-1003">Cell membrane</keyword>
<dbReference type="GO" id="GO:0016763">
    <property type="term" value="F:pentosyltransferase activity"/>
    <property type="evidence" value="ECO:0007669"/>
    <property type="project" value="TreeGrafter"/>
</dbReference>
<feature type="transmembrane region" description="Helical" evidence="9">
    <location>
        <begin position="67"/>
        <end position="86"/>
    </location>
</feature>
<feature type="transmembrane region" description="Helical" evidence="9">
    <location>
        <begin position="297"/>
        <end position="327"/>
    </location>
</feature>
<feature type="transmembrane region" description="Helical" evidence="9">
    <location>
        <begin position="255"/>
        <end position="277"/>
    </location>
</feature>
<feature type="region of interest" description="Disordered" evidence="8">
    <location>
        <begin position="15"/>
        <end position="64"/>
    </location>
</feature>
<dbReference type="Pfam" id="PF13231">
    <property type="entry name" value="PMT_2"/>
    <property type="match status" value="1"/>
</dbReference>
<keyword evidence="12" id="KW-1185">Reference proteome</keyword>
<evidence type="ECO:0000259" key="10">
    <source>
        <dbReference type="Pfam" id="PF13231"/>
    </source>
</evidence>
<comment type="subcellular location">
    <subcellularLocation>
        <location evidence="1">Cell membrane</location>
        <topology evidence="1">Multi-pass membrane protein</topology>
    </subcellularLocation>
</comment>
<dbReference type="GO" id="GO:0009103">
    <property type="term" value="P:lipopolysaccharide biosynthetic process"/>
    <property type="evidence" value="ECO:0007669"/>
    <property type="project" value="UniProtKB-ARBA"/>
</dbReference>
<keyword evidence="3" id="KW-0328">Glycosyltransferase</keyword>
<feature type="transmembrane region" description="Helical" evidence="9">
    <location>
        <begin position="187"/>
        <end position="205"/>
    </location>
</feature>
<accession>H6SNU0</accession>
<dbReference type="HOGENOM" id="CLU_426921_0_0_5"/>
<gene>
    <name evidence="11" type="ORF">RSPPHO_00386</name>
</gene>
<dbReference type="InterPro" id="IPR038731">
    <property type="entry name" value="RgtA/B/C-like"/>
</dbReference>
<evidence type="ECO:0000256" key="5">
    <source>
        <dbReference type="ARBA" id="ARBA00022692"/>
    </source>
</evidence>
<proteinExistence type="predicted"/>
<dbReference type="EMBL" id="HE663493">
    <property type="protein sequence ID" value="CCG07012.1"/>
    <property type="molecule type" value="Genomic_DNA"/>
</dbReference>
<dbReference type="PANTHER" id="PTHR33908">
    <property type="entry name" value="MANNOSYLTRANSFERASE YKCB-RELATED"/>
    <property type="match status" value="1"/>
</dbReference>
<feature type="transmembrane region" description="Helical" evidence="9">
    <location>
        <begin position="348"/>
        <end position="368"/>
    </location>
</feature>
<feature type="compositionally biased region" description="Pro residues" evidence="8">
    <location>
        <begin position="53"/>
        <end position="63"/>
    </location>
</feature>
<reference evidence="11 12" key="1">
    <citation type="submission" date="2012-02" db="EMBL/GenBank/DDBJ databases">
        <title>Shotgun genome sequence of Phaeospirillum photometricum DSM 122.</title>
        <authorList>
            <person name="Duquesne K."/>
            <person name="Sturgis J."/>
        </authorList>
    </citation>
    <scope>NUCLEOTIDE SEQUENCE [LARGE SCALE GENOMIC DNA]</scope>
    <source>
        <strain evidence="12">DSM122</strain>
    </source>
</reference>
<evidence type="ECO:0000256" key="2">
    <source>
        <dbReference type="ARBA" id="ARBA00022475"/>
    </source>
</evidence>
<feature type="domain" description="Glycosyltransferase RgtA/B/C/D-like" evidence="10">
    <location>
        <begin position="111"/>
        <end position="265"/>
    </location>
</feature>
<feature type="transmembrane region" description="Helical" evidence="9">
    <location>
        <begin position="131"/>
        <end position="152"/>
    </location>
</feature>
<evidence type="ECO:0000256" key="7">
    <source>
        <dbReference type="ARBA" id="ARBA00023136"/>
    </source>
</evidence>
<dbReference type="InterPro" id="IPR050297">
    <property type="entry name" value="LipidA_mod_glycosyltrf_83"/>
</dbReference>
<evidence type="ECO:0000256" key="8">
    <source>
        <dbReference type="SAM" id="MobiDB-lite"/>
    </source>
</evidence>
<keyword evidence="4" id="KW-0808">Transferase</keyword>
<feature type="compositionally biased region" description="Basic and acidic residues" evidence="8">
    <location>
        <begin position="33"/>
        <end position="49"/>
    </location>
</feature>
<feature type="transmembrane region" description="Helical" evidence="9">
    <location>
        <begin position="217"/>
        <end position="243"/>
    </location>
</feature>
<evidence type="ECO:0000256" key="6">
    <source>
        <dbReference type="ARBA" id="ARBA00022989"/>
    </source>
</evidence>
<dbReference type="Proteomes" id="UP000033220">
    <property type="component" value="Chromosome DSM 122"/>
</dbReference>
<sequence>MRTWAAWMGFSWPGWSKHDPCPRGGGVGGTSGNREDDGVTAGERNKNRTAESPSPPSSPPRPGPQGALLVVAGLLAAALALQAGLWTGGRNDDAELLLHGQFLATRYDALNPPLVAWAGWLVQQAFGPTLLAVRLLVTLGLLGCAGAFGALAQRLGAGASTRTLATLAPLTLLHQGFYPYINLSHSVFLTLFSVLTLCALLDVMAEGRRRHFGLLGLSAGLLLLTKFNAVLILAAMAGAVMLVAPARRAVVRPRLGWSLGAAVLVAGPVYADLLAHWPAFVALYQGKMGLAPARPPWPAGIGAALLSLGGQGLAILMPGAALALVVFARRWPRQWRQETVVARPAWRVAALVPGLTLALMAGLIMTGLSRGFSPHHLLPLGLGMVPLLVWLTEGVPETAPERRLFGGLAIALGVAGVVALGHFTWKTAATCTRKCGIVLPYERYAEGFRAAGFEGGTVVQLTSVHAVPLTALRPWFPNSRFVRPLDPQAREVVPPVGTAGPACLVVWEAGLPPGVGRPPPGCPSSQAPGRRGFRSRSLCPAVRGRPWRSRFWRAAGRWPHRVRRPGPPPVLKGRLPPQARQRMTALEGINAIPRPASVGSHWAKAAWVAGRGWPMATAWPWRWAICSAWANCRAITAGSLT</sequence>
<evidence type="ECO:0000313" key="12">
    <source>
        <dbReference type="Proteomes" id="UP000033220"/>
    </source>
</evidence>
<keyword evidence="7 9" id="KW-0472">Membrane</keyword>
<evidence type="ECO:0000256" key="1">
    <source>
        <dbReference type="ARBA" id="ARBA00004651"/>
    </source>
</evidence>
<dbReference type="eggNOG" id="COG1807">
    <property type="taxonomic scope" value="Bacteria"/>
</dbReference>
<dbReference type="STRING" id="1150469.RSPPHO_00386"/>
<dbReference type="PANTHER" id="PTHR33908:SF11">
    <property type="entry name" value="MEMBRANE PROTEIN"/>
    <property type="match status" value="1"/>
</dbReference>
<feature type="transmembrane region" description="Helical" evidence="9">
    <location>
        <begin position="404"/>
        <end position="425"/>
    </location>
</feature>
<keyword evidence="6 9" id="KW-1133">Transmembrane helix</keyword>
<evidence type="ECO:0000256" key="3">
    <source>
        <dbReference type="ARBA" id="ARBA00022676"/>
    </source>
</evidence>
<dbReference type="KEGG" id="rpm:RSPPHO_00386"/>